<feature type="region of interest" description="Disordered" evidence="1">
    <location>
        <begin position="1"/>
        <end position="66"/>
    </location>
</feature>
<dbReference type="InterPro" id="IPR010920">
    <property type="entry name" value="LSM_dom_sf"/>
</dbReference>
<reference evidence="4 5" key="1">
    <citation type="submission" date="2024-03" db="EMBL/GenBank/DDBJ databases">
        <title>Complete genome sequence of the green alga Chloropicon roscoffensis RCC1871.</title>
        <authorList>
            <person name="Lemieux C."/>
            <person name="Pombert J.-F."/>
            <person name="Otis C."/>
            <person name="Turmel M."/>
        </authorList>
    </citation>
    <scope>NUCLEOTIDE SEQUENCE [LARGE SCALE GENOMIC DNA]</scope>
    <source>
        <strain evidence="4 5">RCC1871</strain>
    </source>
</reference>
<dbReference type="GO" id="GO:0016020">
    <property type="term" value="C:membrane"/>
    <property type="evidence" value="ECO:0007669"/>
    <property type="project" value="InterPro"/>
</dbReference>
<feature type="compositionally biased region" description="Basic and acidic residues" evidence="1">
    <location>
        <begin position="26"/>
        <end position="46"/>
    </location>
</feature>
<evidence type="ECO:0000313" key="4">
    <source>
        <dbReference type="EMBL" id="WZN66837.1"/>
    </source>
</evidence>
<dbReference type="SUPFAM" id="SSF82861">
    <property type="entry name" value="Mechanosensitive channel protein MscS (YggB), transmembrane region"/>
    <property type="match status" value="1"/>
</dbReference>
<sequence length="593" mass="64519">MNARARPRGPDCGQVRAAASAPRFLRGREAKARLAVRRRAEEDEKSSGGAPRPKVKGNTSSQDEDKIDAFEAYYSGESMDFELDNAGLNDVSTASGDSWGEDGVGGGENFMTSSMDEEKLEAFESYYTQLEEEKLERETQERRQEQYFASASEGAKTIDIFFQVGLVSTIAWVSGYLAVSSGSPLPPPRLVELFALILALGFEAEKVIVKSLPQSVKQYATLLEFVVQLIGWTYVLLSAAKGPLLYEIVPVSAATAGDSFLAILPSLFVTLYAAKALNSWKRRALRRAAKDQMARAKEVEGTSKDKPLMSNAATANAYVVADRVLTPIIWIANFIFSLDQLGVPLKPLLTFGGVAGLAVGFAAQQVVSNLFGGLVLNTTTPFNRNDLIADSKGNFEGFVDKVGWFITRLQCPAGPVFIPNSVFLTSVVTNKTSVYGKRRSGQLLAVTVSIRHADIYLIEKVLREIRKAIARIDAGPDGGFIDEFRPVRVYVCAIGAKSIDIGISCGLTSGSTEDFLAARSKMFIVICKAVLSTGAQLAPRFEEHEDRKTLAYPRYEDLWRWAGGSTPEVPYPAEQGTGGYQDMLGALNDDMAP</sequence>
<dbReference type="Pfam" id="PF00924">
    <property type="entry name" value="MS_channel_2nd"/>
    <property type="match status" value="1"/>
</dbReference>
<dbReference type="Pfam" id="PF21088">
    <property type="entry name" value="MS_channel_1st"/>
    <property type="match status" value="1"/>
</dbReference>
<dbReference type="GO" id="GO:0055085">
    <property type="term" value="P:transmembrane transport"/>
    <property type="evidence" value="ECO:0007669"/>
    <property type="project" value="InterPro"/>
</dbReference>
<evidence type="ECO:0000313" key="5">
    <source>
        <dbReference type="Proteomes" id="UP001472866"/>
    </source>
</evidence>
<name>A0AAX4PL23_9CHLO</name>
<gene>
    <name evidence="4" type="ORF">HKI87_16g84080</name>
</gene>
<evidence type="ECO:0000256" key="1">
    <source>
        <dbReference type="SAM" id="MobiDB-lite"/>
    </source>
</evidence>
<dbReference type="InterPro" id="IPR011014">
    <property type="entry name" value="MscS_channel_TM-2"/>
</dbReference>
<feature type="domain" description="Mechanosensitive ion channel MscS" evidence="2">
    <location>
        <begin position="366"/>
        <end position="431"/>
    </location>
</feature>
<keyword evidence="5" id="KW-1185">Reference proteome</keyword>
<dbReference type="Gene3D" id="1.10.287.1260">
    <property type="match status" value="1"/>
</dbReference>
<protein>
    <submittedName>
        <fullName evidence="4">Mechanosensitive ion channel protein</fullName>
    </submittedName>
</protein>
<organism evidence="4 5">
    <name type="scientific">Chloropicon roscoffensis</name>
    <dbReference type="NCBI Taxonomy" id="1461544"/>
    <lineage>
        <taxon>Eukaryota</taxon>
        <taxon>Viridiplantae</taxon>
        <taxon>Chlorophyta</taxon>
        <taxon>Chloropicophyceae</taxon>
        <taxon>Chloropicales</taxon>
        <taxon>Chloropicaceae</taxon>
        <taxon>Chloropicon</taxon>
    </lineage>
</organism>
<dbReference type="AlphaFoldDB" id="A0AAX4PL23"/>
<dbReference type="PANTHER" id="PTHR30566">
    <property type="entry name" value="YNAI-RELATED MECHANOSENSITIVE ION CHANNEL"/>
    <property type="match status" value="1"/>
</dbReference>
<evidence type="ECO:0000259" key="2">
    <source>
        <dbReference type="Pfam" id="PF00924"/>
    </source>
</evidence>
<evidence type="ECO:0000259" key="3">
    <source>
        <dbReference type="Pfam" id="PF21088"/>
    </source>
</evidence>
<dbReference type="SUPFAM" id="SSF50182">
    <property type="entry name" value="Sm-like ribonucleoproteins"/>
    <property type="match status" value="1"/>
</dbReference>
<dbReference type="InterPro" id="IPR049142">
    <property type="entry name" value="MS_channel_1st"/>
</dbReference>
<proteinExistence type="predicted"/>
<dbReference type="EMBL" id="CP151516">
    <property type="protein sequence ID" value="WZN66837.1"/>
    <property type="molecule type" value="Genomic_DNA"/>
</dbReference>
<accession>A0AAX4PL23</accession>
<feature type="domain" description="Mechanosensitive ion channel transmembrane helices 2/3" evidence="3">
    <location>
        <begin position="334"/>
        <end position="364"/>
    </location>
</feature>
<dbReference type="InterPro" id="IPR006685">
    <property type="entry name" value="MscS_channel_2nd"/>
</dbReference>
<dbReference type="PANTHER" id="PTHR30566:SF5">
    <property type="entry name" value="MECHANOSENSITIVE ION CHANNEL PROTEIN 1, MITOCHONDRIAL-RELATED"/>
    <property type="match status" value="1"/>
</dbReference>
<dbReference type="Proteomes" id="UP001472866">
    <property type="component" value="Chromosome 16"/>
</dbReference>